<evidence type="ECO:0000313" key="3">
    <source>
        <dbReference type="EMBL" id="KAG1330995.1"/>
    </source>
</evidence>
<comment type="caution">
    <text evidence="3">The sequence shown here is derived from an EMBL/GenBank/DDBJ whole genome shotgun (WGS) entry which is preliminary data.</text>
</comment>
<evidence type="ECO:0000256" key="1">
    <source>
        <dbReference type="SAM" id="MobiDB-lite"/>
    </source>
</evidence>
<feature type="compositionally biased region" description="Acidic residues" evidence="1">
    <location>
        <begin position="1"/>
        <end position="10"/>
    </location>
</feature>
<sequence length="98" mass="10750">MGFGLADEEDRERKRKRSRDEKARREGFGLTAIVGHDGTEMPSSFHPYPSMGYVQFSIQGAIGAYSIHLGISCSGTSTVGIYSTDNMYSIDGIYSTDN</sequence>
<accession>A0A8K0MWN8</accession>
<proteinExistence type="predicted"/>
<dbReference type="EMBL" id="CM017873">
    <property type="protein sequence ID" value="KAG1330995.1"/>
    <property type="molecule type" value="Genomic_DNA"/>
</dbReference>
<keyword evidence="4" id="KW-1185">Reference proteome</keyword>
<evidence type="ECO:0000313" key="2">
    <source>
        <dbReference type="EMBL" id="KAG1330994.1"/>
    </source>
</evidence>
<dbReference type="EMBL" id="CM017873">
    <property type="protein sequence ID" value="KAG1330994.1"/>
    <property type="molecule type" value="Genomic_DNA"/>
</dbReference>
<feature type="compositionally biased region" description="Basic and acidic residues" evidence="1">
    <location>
        <begin position="18"/>
        <end position="27"/>
    </location>
</feature>
<dbReference type="Proteomes" id="UP000797356">
    <property type="component" value="Chromosome 2"/>
</dbReference>
<dbReference type="AlphaFoldDB" id="A0A8K0MWN8"/>
<reference evidence="3" key="2">
    <citation type="submission" date="2019-07" db="EMBL/GenBank/DDBJ databases">
        <authorList>
            <person name="Yang Y."/>
            <person name="Bocs S."/>
            <person name="Baudouin L."/>
        </authorList>
    </citation>
    <scope>NUCLEOTIDE SEQUENCE</scope>
    <source>
        <tissue evidence="3">Spear leaf of Hainan Tall coconut</tissue>
    </source>
</reference>
<evidence type="ECO:0000313" key="4">
    <source>
        <dbReference type="Proteomes" id="UP000797356"/>
    </source>
</evidence>
<reference evidence="3" key="1">
    <citation type="journal article" date="2017" name="Gigascience">
        <title>The genome draft of coconut (Cocos nucifera).</title>
        <authorList>
            <person name="Xiao Y."/>
            <person name="Xu P."/>
            <person name="Fan H."/>
            <person name="Baudouin L."/>
            <person name="Xia W."/>
            <person name="Bocs S."/>
            <person name="Xu J."/>
            <person name="Li Q."/>
            <person name="Guo A."/>
            <person name="Zhou L."/>
            <person name="Li J."/>
            <person name="Wu Y."/>
            <person name="Ma Z."/>
            <person name="Armero A."/>
            <person name="Issali A.E."/>
            <person name="Liu N."/>
            <person name="Peng M."/>
            <person name="Yang Y."/>
        </authorList>
    </citation>
    <scope>NUCLEOTIDE SEQUENCE</scope>
    <source>
        <tissue evidence="3">Spear leaf of Hainan Tall coconut</tissue>
    </source>
</reference>
<feature type="region of interest" description="Disordered" evidence="1">
    <location>
        <begin position="1"/>
        <end position="27"/>
    </location>
</feature>
<organism evidence="3 4">
    <name type="scientific">Cocos nucifera</name>
    <name type="common">Coconut palm</name>
    <dbReference type="NCBI Taxonomy" id="13894"/>
    <lineage>
        <taxon>Eukaryota</taxon>
        <taxon>Viridiplantae</taxon>
        <taxon>Streptophyta</taxon>
        <taxon>Embryophyta</taxon>
        <taxon>Tracheophyta</taxon>
        <taxon>Spermatophyta</taxon>
        <taxon>Magnoliopsida</taxon>
        <taxon>Liliopsida</taxon>
        <taxon>Arecaceae</taxon>
        <taxon>Arecoideae</taxon>
        <taxon>Cocoseae</taxon>
        <taxon>Attaleinae</taxon>
        <taxon>Cocos</taxon>
    </lineage>
</organism>
<gene>
    <name evidence="2" type="ORF">COCNU_02G009620</name>
    <name evidence="3" type="ORF">COCNU_02G009630</name>
</gene>
<name>A0A8K0MWN8_COCNU</name>
<protein>
    <submittedName>
        <fullName evidence="3">Uncharacterized protein</fullName>
    </submittedName>
</protein>